<dbReference type="Pfam" id="PF00583">
    <property type="entry name" value="Acetyltransf_1"/>
    <property type="match status" value="1"/>
</dbReference>
<dbReference type="EMBL" id="MINN01000128">
    <property type="protein sequence ID" value="OIU68585.1"/>
    <property type="molecule type" value="Genomic_DNA"/>
</dbReference>
<comment type="caution">
    <text evidence="2">The sequence shown here is derived from an EMBL/GenBank/DDBJ whole genome shotgun (WGS) entry which is preliminary data.</text>
</comment>
<organism evidence="2 3">
    <name type="scientific">Rossellomorea aquimaris</name>
    <dbReference type="NCBI Taxonomy" id="189382"/>
    <lineage>
        <taxon>Bacteria</taxon>
        <taxon>Bacillati</taxon>
        <taxon>Bacillota</taxon>
        <taxon>Bacilli</taxon>
        <taxon>Bacillales</taxon>
        <taxon>Bacillaceae</taxon>
        <taxon>Rossellomorea</taxon>
    </lineage>
</organism>
<sequence>MRGTGNFELKHIVNLLDIDLHSLIEQSKEDGFRFLERLVNDYKSGSNTFNREGEVLIGVFNEKGIPAAIGGLNRDPFSKDKNIGRLRRFYISKEVRRSGIGSLLVNRIIDEAKRHYEIVVLHTDTEQGDRFYRAVGFSRGDLYPGSSHYLVLNK</sequence>
<dbReference type="Gene3D" id="3.40.630.30">
    <property type="match status" value="1"/>
</dbReference>
<dbReference type="PROSITE" id="PS51186">
    <property type="entry name" value="GNAT"/>
    <property type="match status" value="1"/>
</dbReference>
<gene>
    <name evidence="2" type="ORF">BHE18_16795</name>
</gene>
<dbReference type="Proteomes" id="UP000182062">
    <property type="component" value="Unassembled WGS sequence"/>
</dbReference>
<feature type="domain" description="N-acetyltransferase" evidence="1">
    <location>
        <begin position="18"/>
        <end position="154"/>
    </location>
</feature>
<protein>
    <submittedName>
        <fullName evidence="2">GNAT family N-acetyltransferase</fullName>
    </submittedName>
</protein>
<dbReference type="OrthoDB" id="9815041at2"/>
<dbReference type="RefSeq" id="WP_071620013.1">
    <property type="nucleotide sequence ID" value="NZ_MINN01000128.1"/>
</dbReference>
<accession>A0A1J6WRX5</accession>
<dbReference type="InterPro" id="IPR016181">
    <property type="entry name" value="Acyl_CoA_acyltransferase"/>
</dbReference>
<dbReference type="AlphaFoldDB" id="A0A1J6WRX5"/>
<keyword evidence="3" id="KW-1185">Reference proteome</keyword>
<dbReference type="InterPro" id="IPR000182">
    <property type="entry name" value="GNAT_dom"/>
</dbReference>
<reference evidence="2 3" key="1">
    <citation type="submission" date="2016-09" db="EMBL/GenBank/DDBJ databases">
        <title>Bacillus aquimaris SAMM genome sequence reveals colonization and biosurfactant production capacities.</title>
        <authorList>
            <person name="Waghmode S.R."/>
            <person name="Suryavanshi M.V."/>
        </authorList>
    </citation>
    <scope>NUCLEOTIDE SEQUENCE [LARGE SCALE GENOMIC DNA]</scope>
    <source>
        <strain evidence="2 3">SAMM</strain>
    </source>
</reference>
<dbReference type="GO" id="GO:0016747">
    <property type="term" value="F:acyltransferase activity, transferring groups other than amino-acyl groups"/>
    <property type="evidence" value="ECO:0007669"/>
    <property type="project" value="InterPro"/>
</dbReference>
<evidence type="ECO:0000313" key="3">
    <source>
        <dbReference type="Proteomes" id="UP000182062"/>
    </source>
</evidence>
<name>A0A1J6WRX5_9BACI</name>
<keyword evidence="2" id="KW-0808">Transferase</keyword>
<evidence type="ECO:0000313" key="2">
    <source>
        <dbReference type="EMBL" id="OIU68585.1"/>
    </source>
</evidence>
<evidence type="ECO:0000259" key="1">
    <source>
        <dbReference type="PROSITE" id="PS51186"/>
    </source>
</evidence>
<proteinExistence type="predicted"/>
<dbReference type="SUPFAM" id="SSF55729">
    <property type="entry name" value="Acyl-CoA N-acyltransferases (Nat)"/>
    <property type="match status" value="1"/>
</dbReference>